<gene>
    <name evidence="1" type="ORF">AB5J52_27120</name>
</gene>
<dbReference type="AlphaFoldDB" id="A0AB39QSE3"/>
<reference evidence="1" key="1">
    <citation type="submission" date="2024-07" db="EMBL/GenBank/DDBJ databases">
        <authorList>
            <person name="Yu S.T."/>
        </authorList>
    </citation>
    <scope>NUCLEOTIDE SEQUENCE</scope>
    <source>
        <strain evidence="1">R39</strain>
    </source>
</reference>
<dbReference type="EMBL" id="CP163441">
    <property type="protein sequence ID" value="XDQ45625.1"/>
    <property type="molecule type" value="Genomic_DNA"/>
</dbReference>
<name>A0AB39QSE3_9ACTN</name>
<evidence type="ECO:0000313" key="1">
    <source>
        <dbReference type="EMBL" id="XDQ45625.1"/>
    </source>
</evidence>
<proteinExistence type="predicted"/>
<dbReference type="InterPro" id="IPR021903">
    <property type="entry name" value="DUF3515"/>
</dbReference>
<dbReference type="Pfam" id="PF12028">
    <property type="entry name" value="DUF3515"/>
    <property type="match status" value="1"/>
</dbReference>
<protein>
    <submittedName>
        <fullName evidence="1">DUF3515 family protein</fullName>
    </submittedName>
</protein>
<sequence length="154" mass="15824">MAAGLAGVGLVAGGGLVAGELDSPVFDLAQGPFARDPACARFADRYPGRLGGTTRDRVTFEGLAVWGHGAVELRCGVNPPAPTTQACISVDGVDWVWRETAADGRKKLVTYGRSPAVEVSIAGSVSSPDAALVDLSHLVAPIREGHKCLADEAS</sequence>
<dbReference type="RefSeq" id="WP_369224469.1">
    <property type="nucleotide sequence ID" value="NZ_CP163441.1"/>
</dbReference>
<accession>A0AB39QSE3</accession>
<organism evidence="1">
    <name type="scientific">Streptomyces sp. R39</name>
    <dbReference type="NCBI Taxonomy" id="3238631"/>
    <lineage>
        <taxon>Bacteria</taxon>
        <taxon>Bacillati</taxon>
        <taxon>Actinomycetota</taxon>
        <taxon>Actinomycetes</taxon>
        <taxon>Kitasatosporales</taxon>
        <taxon>Streptomycetaceae</taxon>
        <taxon>Streptomyces</taxon>
    </lineage>
</organism>